<evidence type="ECO:0000256" key="11">
    <source>
        <dbReference type="SAM" id="MobiDB-lite"/>
    </source>
</evidence>
<evidence type="ECO:0000313" key="14">
    <source>
        <dbReference type="Proteomes" id="UP001595722"/>
    </source>
</evidence>
<dbReference type="Proteomes" id="UP001595722">
    <property type="component" value="Unassembled WGS sequence"/>
</dbReference>
<dbReference type="PANTHER" id="PTHR47861">
    <property type="entry name" value="FKBP-TYPE PEPTIDYL-PROLYL CIS-TRANS ISOMERASE SLYD"/>
    <property type="match status" value="1"/>
</dbReference>
<comment type="subcellular location">
    <subcellularLocation>
        <location evidence="2">Cytoplasm</location>
    </subcellularLocation>
</comment>
<protein>
    <recommendedName>
        <fullName evidence="10">Peptidyl-prolyl cis-trans isomerase</fullName>
        <ecNumber evidence="10">5.2.1.8</ecNumber>
    </recommendedName>
</protein>
<reference evidence="14" key="1">
    <citation type="journal article" date="2019" name="Int. J. Syst. Evol. Microbiol.">
        <title>The Global Catalogue of Microorganisms (GCM) 10K type strain sequencing project: providing services to taxonomists for standard genome sequencing and annotation.</title>
        <authorList>
            <consortium name="The Broad Institute Genomics Platform"/>
            <consortium name="The Broad Institute Genome Sequencing Center for Infectious Disease"/>
            <person name="Wu L."/>
            <person name="Ma J."/>
        </authorList>
    </citation>
    <scope>NUCLEOTIDE SEQUENCE [LARGE SCALE GENOMIC DNA]</scope>
    <source>
        <strain evidence="14">KCTC 42424</strain>
    </source>
</reference>
<accession>A0ABV7VVX2</accession>
<gene>
    <name evidence="13" type="ORF">ACFOMG_16405</name>
</gene>
<comment type="catalytic activity">
    <reaction evidence="1 9 10">
        <text>[protein]-peptidylproline (omega=180) = [protein]-peptidylproline (omega=0)</text>
        <dbReference type="Rhea" id="RHEA:16237"/>
        <dbReference type="Rhea" id="RHEA-COMP:10747"/>
        <dbReference type="Rhea" id="RHEA-COMP:10748"/>
        <dbReference type="ChEBI" id="CHEBI:83833"/>
        <dbReference type="ChEBI" id="CHEBI:83834"/>
        <dbReference type="EC" id="5.2.1.8"/>
    </reaction>
</comment>
<dbReference type="InterPro" id="IPR046357">
    <property type="entry name" value="PPIase_dom_sf"/>
</dbReference>
<evidence type="ECO:0000256" key="8">
    <source>
        <dbReference type="ARBA" id="ARBA00037071"/>
    </source>
</evidence>
<dbReference type="GO" id="GO:0003755">
    <property type="term" value="F:peptidyl-prolyl cis-trans isomerase activity"/>
    <property type="evidence" value="ECO:0007669"/>
    <property type="project" value="UniProtKB-EC"/>
</dbReference>
<dbReference type="EC" id="5.2.1.8" evidence="10"/>
<evidence type="ECO:0000256" key="9">
    <source>
        <dbReference type="PROSITE-ProRule" id="PRU00277"/>
    </source>
</evidence>
<keyword evidence="6" id="KW-0143">Chaperone</keyword>
<evidence type="ECO:0000256" key="3">
    <source>
        <dbReference type="ARBA" id="ARBA00006577"/>
    </source>
</evidence>
<keyword evidence="7 9" id="KW-0413">Isomerase</keyword>
<keyword evidence="5 9" id="KW-0697">Rotamase</keyword>
<keyword evidence="14" id="KW-1185">Reference proteome</keyword>
<dbReference type="RefSeq" id="WP_376868252.1">
    <property type="nucleotide sequence ID" value="NZ_JBHRYB010000016.1"/>
</dbReference>
<evidence type="ECO:0000256" key="2">
    <source>
        <dbReference type="ARBA" id="ARBA00004496"/>
    </source>
</evidence>
<feature type="domain" description="PPIase FKBP-type" evidence="12">
    <location>
        <begin position="6"/>
        <end position="88"/>
    </location>
</feature>
<evidence type="ECO:0000259" key="12">
    <source>
        <dbReference type="PROSITE" id="PS50059"/>
    </source>
</evidence>
<dbReference type="Pfam" id="PF00254">
    <property type="entry name" value="FKBP_C"/>
    <property type="match status" value="1"/>
</dbReference>
<dbReference type="SUPFAM" id="SSF54534">
    <property type="entry name" value="FKBP-like"/>
    <property type="match status" value="1"/>
</dbReference>
<dbReference type="EMBL" id="JBHRYB010000016">
    <property type="protein sequence ID" value="MFC3681689.1"/>
    <property type="molecule type" value="Genomic_DNA"/>
</dbReference>
<evidence type="ECO:0000313" key="13">
    <source>
        <dbReference type="EMBL" id="MFC3681689.1"/>
    </source>
</evidence>
<name>A0ABV7VVX2_9GAMM</name>
<comment type="caution">
    <text evidence="13">The sequence shown here is derived from an EMBL/GenBank/DDBJ whole genome shotgun (WGS) entry which is preliminary data.</text>
</comment>
<organism evidence="13 14">
    <name type="scientific">Bacterioplanoides pacificum</name>
    <dbReference type="NCBI Taxonomy" id="1171596"/>
    <lineage>
        <taxon>Bacteria</taxon>
        <taxon>Pseudomonadati</taxon>
        <taxon>Pseudomonadota</taxon>
        <taxon>Gammaproteobacteria</taxon>
        <taxon>Oceanospirillales</taxon>
        <taxon>Oceanospirillaceae</taxon>
        <taxon>Bacterioplanoides</taxon>
    </lineage>
</organism>
<dbReference type="Gene3D" id="3.10.50.40">
    <property type="match status" value="1"/>
</dbReference>
<keyword evidence="4" id="KW-0963">Cytoplasm</keyword>
<comment type="function">
    <text evidence="8">Also involved in hydrogenase metallocenter assembly, probably by participating in the nickel insertion step. This function in hydrogenase biosynthesis requires chaperone activity and the presence of the metal-binding domain, but not PPIase activity.</text>
</comment>
<proteinExistence type="inferred from homology"/>
<sequence length="174" mass="19076">MKIAKDTVVQLHYSLYDDQGNLIESTLDASGNSESGSEPVAYLQGHQNMIAGFEKAVTGMEPGEQQSFTLEAKDAYGERKEGNEQRVPVKHLQSPDAGKGKTKWRKGMVAWVQTDQGTRQVTISKVGRFMADVDTNHPLAGKTLRFDVDIVAVRAATPEEIDHKHAHGVGGHQH</sequence>
<dbReference type="PANTHER" id="PTHR47861:SF3">
    <property type="entry name" value="FKBP-TYPE PEPTIDYL-PROLYL CIS-TRANS ISOMERASE SLYD"/>
    <property type="match status" value="1"/>
</dbReference>
<comment type="similarity">
    <text evidence="3 10">Belongs to the FKBP-type PPIase family.</text>
</comment>
<evidence type="ECO:0000256" key="5">
    <source>
        <dbReference type="ARBA" id="ARBA00023110"/>
    </source>
</evidence>
<dbReference type="InterPro" id="IPR001179">
    <property type="entry name" value="PPIase_FKBP_dom"/>
</dbReference>
<evidence type="ECO:0000256" key="1">
    <source>
        <dbReference type="ARBA" id="ARBA00000971"/>
    </source>
</evidence>
<evidence type="ECO:0000256" key="10">
    <source>
        <dbReference type="RuleBase" id="RU003915"/>
    </source>
</evidence>
<evidence type="ECO:0000256" key="6">
    <source>
        <dbReference type="ARBA" id="ARBA00023186"/>
    </source>
</evidence>
<evidence type="ECO:0000256" key="4">
    <source>
        <dbReference type="ARBA" id="ARBA00022490"/>
    </source>
</evidence>
<dbReference type="PROSITE" id="PS50059">
    <property type="entry name" value="FKBP_PPIASE"/>
    <property type="match status" value="1"/>
</dbReference>
<feature type="region of interest" description="Disordered" evidence="11">
    <location>
        <begin position="77"/>
        <end position="104"/>
    </location>
</feature>
<evidence type="ECO:0000256" key="7">
    <source>
        <dbReference type="ARBA" id="ARBA00023235"/>
    </source>
</evidence>